<accession>A0A1Y3BIH9</accession>
<gene>
    <name evidence="1" type="ORF">BLA29_015249</name>
</gene>
<dbReference type="Gene3D" id="2.10.110.10">
    <property type="entry name" value="Cysteine Rich Protein"/>
    <property type="match status" value="1"/>
</dbReference>
<proteinExistence type="predicted"/>
<comment type="caution">
    <text evidence="1">The sequence shown here is derived from an EMBL/GenBank/DDBJ whole genome shotgun (WGS) entry which is preliminary data.</text>
</comment>
<dbReference type="AlphaFoldDB" id="A0A1Y3BIH9"/>
<keyword evidence="2" id="KW-1185">Reference proteome</keyword>
<sequence length="39" mass="4624">MKPLNPYNFYEKNGLPYCEDDYHRLFSPKCAGCKQPIKD</sequence>
<reference evidence="1 2" key="1">
    <citation type="submission" date="2017-03" db="EMBL/GenBank/DDBJ databases">
        <title>Genome Survey of Euroglyphus maynei.</title>
        <authorList>
            <person name="Arlian L.G."/>
            <person name="Morgan M.S."/>
            <person name="Rider S.D."/>
        </authorList>
    </citation>
    <scope>NUCLEOTIDE SEQUENCE [LARGE SCALE GENOMIC DNA]</scope>
    <source>
        <strain evidence="1">Arlian Lab</strain>
        <tissue evidence="1">Whole body</tissue>
    </source>
</reference>
<dbReference type="EMBL" id="MUJZ01025482">
    <property type="protein sequence ID" value="OTF78975.1"/>
    <property type="molecule type" value="Genomic_DNA"/>
</dbReference>
<feature type="non-terminal residue" evidence="1">
    <location>
        <position position="39"/>
    </location>
</feature>
<organism evidence="1 2">
    <name type="scientific">Euroglyphus maynei</name>
    <name type="common">Mayne's house dust mite</name>
    <dbReference type="NCBI Taxonomy" id="6958"/>
    <lineage>
        <taxon>Eukaryota</taxon>
        <taxon>Metazoa</taxon>
        <taxon>Ecdysozoa</taxon>
        <taxon>Arthropoda</taxon>
        <taxon>Chelicerata</taxon>
        <taxon>Arachnida</taxon>
        <taxon>Acari</taxon>
        <taxon>Acariformes</taxon>
        <taxon>Sarcoptiformes</taxon>
        <taxon>Astigmata</taxon>
        <taxon>Psoroptidia</taxon>
        <taxon>Analgoidea</taxon>
        <taxon>Pyroglyphidae</taxon>
        <taxon>Pyroglyphinae</taxon>
        <taxon>Euroglyphus</taxon>
    </lineage>
</organism>
<name>A0A1Y3BIH9_EURMA</name>
<dbReference type="SUPFAM" id="SSF57716">
    <property type="entry name" value="Glucocorticoid receptor-like (DNA-binding domain)"/>
    <property type="match status" value="1"/>
</dbReference>
<evidence type="ECO:0000313" key="2">
    <source>
        <dbReference type="Proteomes" id="UP000194236"/>
    </source>
</evidence>
<protein>
    <submittedName>
        <fullName evidence="1">Uncharacterized protein</fullName>
    </submittedName>
</protein>
<dbReference type="OrthoDB" id="15567at2759"/>
<dbReference type="Proteomes" id="UP000194236">
    <property type="component" value="Unassembled WGS sequence"/>
</dbReference>
<evidence type="ECO:0000313" key="1">
    <source>
        <dbReference type="EMBL" id="OTF78975.1"/>
    </source>
</evidence>